<name>A0A8H6U2L2_9AGAR</name>
<dbReference type="PANTHER" id="PTHR47338">
    <property type="entry name" value="ZN(II)2CYS6 TRANSCRIPTION FACTOR (EUROFUNG)-RELATED"/>
    <property type="match status" value="1"/>
</dbReference>
<dbReference type="InterPro" id="IPR036864">
    <property type="entry name" value="Zn2-C6_fun-type_DNA-bd_sf"/>
</dbReference>
<evidence type="ECO:0000256" key="3">
    <source>
        <dbReference type="ARBA" id="ARBA00023015"/>
    </source>
</evidence>
<keyword evidence="4" id="KW-0804">Transcription</keyword>
<evidence type="ECO:0000256" key="5">
    <source>
        <dbReference type="ARBA" id="ARBA00023242"/>
    </source>
</evidence>
<evidence type="ECO:0000256" key="6">
    <source>
        <dbReference type="SAM" id="MobiDB-lite"/>
    </source>
</evidence>
<dbReference type="EMBL" id="JACAZI010000034">
    <property type="protein sequence ID" value="KAF7328838.1"/>
    <property type="molecule type" value="Genomic_DNA"/>
</dbReference>
<evidence type="ECO:0000256" key="2">
    <source>
        <dbReference type="ARBA" id="ARBA00022723"/>
    </source>
</evidence>
<accession>A0A8H6U2L2</accession>
<proteinExistence type="predicted"/>
<dbReference type="CDD" id="cd00067">
    <property type="entry name" value="GAL4"/>
    <property type="match status" value="1"/>
</dbReference>
<dbReference type="GO" id="GO:0008270">
    <property type="term" value="F:zinc ion binding"/>
    <property type="evidence" value="ECO:0007669"/>
    <property type="project" value="InterPro"/>
</dbReference>
<keyword evidence="3" id="KW-0805">Transcription regulation</keyword>
<dbReference type="GO" id="GO:0000981">
    <property type="term" value="F:DNA-binding transcription factor activity, RNA polymerase II-specific"/>
    <property type="evidence" value="ECO:0007669"/>
    <property type="project" value="InterPro"/>
</dbReference>
<feature type="domain" description="Zn(2)-C6 fungal-type" evidence="7">
    <location>
        <begin position="21"/>
        <end position="55"/>
    </location>
</feature>
<dbReference type="SMART" id="SM00066">
    <property type="entry name" value="GAL4"/>
    <property type="match status" value="1"/>
</dbReference>
<keyword evidence="9" id="KW-1185">Reference proteome</keyword>
<evidence type="ECO:0000313" key="9">
    <source>
        <dbReference type="Proteomes" id="UP000620124"/>
    </source>
</evidence>
<organism evidence="8 9">
    <name type="scientific">Mycena venus</name>
    <dbReference type="NCBI Taxonomy" id="2733690"/>
    <lineage>
        <taxon>Eukaryota</taxon>
        <taxon>Fungi</taxon>
        <taxon>Dikarya</taxon>
        <taxon>Basidiomycota</taxon>
        <taxon>Agaricomycotina</taxon>
        <taxon>Agaricomycetes</taxon>
        <taxon>Agaricomycetidae</taxon>
        <taxon>Agaricales</taxon>
        <taxon>Marasmiineae</taxon>
        <taxon>Mycenaceae</taxon>
        <taxon>Mycena</taxon>
    </lineage>
</organism>
<evidence type="ECO:0000256" key="1">
    <source>
        <dbReference type="ARBA" id="ARBA00004123"/>
    </source>
</evidence>
<evidence type="ECO:0000259" key="7">
    <source>
        <dbReference type="PROSITE" id="PS50048"/>
    </source>
</evidence>
<dbReference type="PROSITE" id="PS50048">
    <property type="entry name" value="ZN2_CY6_FUNGAL_2"/>
    <property type="match status" value="1"/>
</dbReference>
<dbReference type="Proteomes" id="UP000620124">
    <property type="component" value="Unassembled WGS sequence"/>
</dbReference>
<dbReference type="Gene3D" id="4.10.240.10">
    <property type="entry name" value="Zn(2)-C6 fungal-type DNA-binding domain"/>
    <property type="match status" value="1"/>
</dbReference>
<comment type="subcellular location">
    <subcellularLocation>
        <location evidence="1">Nucleus</location>
    </subcellularLocation>
</comment>
<dbReference type="PANTHER" id="PTHR47338:SF29">
    <property type="entry name" value="ZN(2)-C6 FUNGAL-TYPE DOMAIN-CONTAINING PROTEIN"/>
    <property type="match status" value="1"/>
</dbReference>
<dbReference type="OrthoDB" id="5600212at2759"/>
<keyword evidence="2" id="KW-0479">Metal-binding</keyword>
<dbReference type="AlphaFoldDB" id="A0A8H6U2L2"/>
<feature type="region of interest" description="Disordered" evidence="6">
    <location>
        <begin position="1"/>
        <end position="20"/>
    </location>
</feature>
<dbReference type="GO" id="GO:0005634">
    <property type="term" value="C:nucleus"/>
    <property type="evidence" value="ECO:0007669"/>
    <property type="project" value="UniProtKB-SubCell"/>
</dbReference>
<dbReference type="SUPFAM" id="SSF57701">
    <property type="entry name" value="Zn2/Cys6 DNA-binding domain"/>
    <property type="match status" value="1"/>
</dbReference>
<keyword evidence="5" id="KW-0539">Nucleus</keyword>
<evidence type="ECO:0000256" key="4">
    <source>
        <dbReference type="ARBA" id="ARBA00023163"/>
    </source>
</evidence>
<dbReference type="InterPro" id="IPR001138">
    <property type="entry name" value="Zn2Cys6_DnaBD"/>
</dbReference>
<feature type="region of interest" description="Disordered" evidence="6">
    <location>
        <begin position="86"/>
        <end position="124"/>
    </location>
</feature>
<comment type="caution">
    <text evidence="8">The sequence shown here is derived from an EMBL/GenBank/DDBJ whole genome shotgun (WGS) entry which is preliminary data.</text>
</comment>
<dbReference type="Pfam" id="PF00172">
    <property type="entry name" value="Zn_clus"/>
    <property type="match status" value="1"/>
</dbReference>
<dbReference type="InterPro" id="IPR050815">
    <property type="entry name" value="TF_fung"/>
</dbReference>
<sequence length="348" mass="38609">MSDSEGSSSDSPSRNLPRGMACTNCRRRKLKCDGIRPLCGQCRLRPPRSGKTCAYEVVPDGRQPSSAEMHRDIKRLKARIQQLEQLTEGRPSELPLHMPYESPSNPTAQTESTTTESETFSFEDMEEPSSDIIGSLVDTFLDRFTSSGYFFLEPLEFLHSALLPLPLGHLHRPCPSLLNTVYLWGLVLSPMLRDEHINEDTFLLAALQNLSADIRGFSIHPKFVLHTIQAELLLSLYYLHSALPIQGRYHAAAAASLAISVGLHVLGTQPSNAPNPNFALMEEVLPPPSTNIEVTERVAAFWGVTLLNNYWVAANGCPSAIPPWNDNPHAMGFWGTSLRNFDTLSGWE</sequence>
<protein>
    <recommendedName>
        <fullName evidence="7">Zn(2)-C6 fungal-type domain-containing protein</fullName>
    </recommendedName>
</protein>
<feature type="compositionally biased region" description="Low complexity" evidence="6">
    <location>
        <begin position="110"/>
        <end position="120"/>
    </location>
</feature>
<feature type="compositionally biased region" description="Low complexity" evidence="6">
    <location>
        <begin position="1"/>
        <end position="13"/>
    </location>
</feature>
<gene>
    <name evidence="8" type="ORF">MVEN_02513200</name>
</gene>
<reference evidence="8" key="1">
    <citation type="submission" date="2020-05" db="EMBL/GenBank/DDBJ databases">
        <title>Mycena genomes resolve the evolution of fungal bioluminescence.</title>
        <authorList>
            <person name="Tsai I.J."/>
        </authorList>
    </citation>
    <scope>NUCLEOTIDE SEQUENCE</scope>
    <source>
        <strain evidence="8">CCC161011</strain>
    </source>
</reference>
<evidence type="ECO:0000313" key="8">
    <source>
        <dbReference type="EMBL" id="KAF7328838.1"/>
    </source>
</evidence>